<evidence type="ECO:0000256" key="2">
    <source>
        <dbReference type="ARBA" id="ARBA00022475"/>
    </source>
</evidence>
<gene>
    <name evidence="6" type="ORF">HDG40_007246</name>
</gene>
<accession>A0A6I1PRA6</accession>
<dbReference type="PANTHER" id="PTHR40277:SF1">
    <property type="entry name" value="BLL5419 PROTEIN"/>
    <property type="match status" value="1"/>
</dbReference>
<keyword evidence="3" id="KW-0812">Transmembrane</keyword>
<proteinExistence type="predicted"/>
<organism evidence="6 7">
    <name type="scientific">Paraburkholderia atlantica</name>
    <dbReference type="NCBI Taxonomy" id="2654982"/>
    <lineage>
        <taxon>Bacteria</taxon>
        <taxon>Pseudomonadati</taxon>
        <taxon>Pseudomonadota</taxon>
        <taxon>Betaproteobacteria</taxon>
        <taxon>Burkholderiales</taxon>
        <taxon>Burkholderiaceae</taxon>
        <taxon>Paraburkholderia</taxon>
    </lineage>
</organism>
<evidence type="ECO:0000256" key="5">
    <source>
        <dbReference type="ARBA" id="ARBA00023136"/>
    </source>
</evidence>
<dbReference type="PANTHER" id="PTHR40277">
    <property type="entry name" value="BLL5419 PROTEIN"/>
    <property type="match status" value="1"/>
</dbReference>
<dbReference type="EMBL" id="JACHDD010000018">
    <property type="protein sequence ID" value="MBB5429051.1"/>
    <property type="molecule type" value="Genomic_DNA"/>
</dbReference>
<keyword evidence="2" id="KW-1003">Cell membrane</keyword>
<comment type="caution">
    <text evidence="6">The sequence shown here is derived from an EMBL/GenBank/DDBJ whole genome shotgun (WGS) entry which is preliminary data.</text>
</comment>
<reference evidence="6 7" key="1">
    <citation type="submission" date="2020-08" db="EMBL/GenBank/DDBJ databases">
        <title>Genomic Encyclopedia of Type Strains, Phase IV (KMG-V): Genome sequencing to study the core and pangenomes of soil and plant-associated prokaryotes.</title>
        <authorList>
            <person name="Whitman W."/>
        </authorList>
    </citation>
    <scope>NUCLEOTIDE SEQUENCE [LARGE SCALE GENOMIC DNA]</scope>
    <source>
        <strain evidence="6 7">JPY158</strain>
    </source>
</reference>
<sequence length="350" mass="36864">MSRAALLLLSIGSALFVGLLAWQGFGSVASTLLAAGWGLAVVAAFHLVPLVIDAGAIAVLFKRGHPSRDRAHEGPASGARAGLSLRDALSARWIGESVNSLLPAGQIGGPVVMVRRLSQRGMLLRDAAAAITVSTTWQALAQIVFALGGLAMFGAYAAHGTLHDLRTATLIATCVLGALIAAFYFAQRRGLFGRLLGAVSKVFGKRDWSSLMTRAEAVDAAVQSLYRERGRVAASFALSLVGWVVGTVEVWLALHFLGHPVGWIDALLLESIGQAIRGAAFMIPGSLGVQEGGYLLLAPLVGLPPDAALALSLAKRAREILLGLPGLLVLHFSERSWQRRRAPRRVPVAD</sequence>
<evidence type="ECO:0000313" key="6">
    <source>
        <dbReference type="EMBL" id="MBB5429051.1"/>
    </source>
</evidence>
<dbReference type="Pfam" id="PF03706">
    <property type="entry name" value="LPG_synthase_TM"/>
    <property type="match status" value="1"/>
</dbReference>
<comment type="subcellular location">
    <subcellularLocation>
        <location evidence="1">Cell membrane</location>
        <topology evidence="1">Multi-pass membrane protein</topology>
    </subcellularLocation>
</comment>
<dbReference type="InterPro" id="IPR022791">
    <property type="entry name" value="L-PG_synthase/AglD"/>
</dbReference>
<keyword evidence="5" id="KW-0472">Membrane</keyword>
<dbReference type="RefSeq" id="WP_018433975.1">
    <property type="nucleotide sequence ID" value="NZ_JACHDD010000018.1"/>
</dbReference>
<keyword evidence="4" id="KW-1133">Transmembrane helix</keyword>
<evidence type="ECO:0000256" key="4">
    <source>
        <dbReference type="ARBA" id="ARBA00022989"/>
    </source>
</evidence>
<protein>
    <submittedName>
        <fullName evidence="6">Putative membrane protein</fullName>
    </submittedName>
</protein>
<evidence type="ECO:0000313" key="7">
    <source>
        <dbReference type="Proteomes" id="UP000592780"/>
    </source>
</evidence>
<dbReference type="OrthoDB" id="8936159at2"/>
<name>A0A6I1PRA6_PARAM</name>
<dbReference type="Proteomes" id="UP000592780">
    <property type="component" value="Unassembled WGS sequence"/>
</dbReference>
<evidence type="ECO:0000256" key="3">
    <source>
        <dbReference type="ARBA" id="ARBA00022692"/>
    </source>
</evidence>
<dbReference type="NCBIfam" id="TIGR03476">
    <property type="entry name" value="HpnL"/>
    <property type="match status" value="1"/>
</dbReference>
<keyword evidence="7" id="KW-1185">Reference proteome</keyword>
<dbReference type="AlphaFoldDB" id="A0A6I1PRA6"/>
<dbReference type="GO" id="GO:0005886">
    <property type="term" value="C:plasma membrane"/>
    <property type="evidence" value="ECO:0007669"/>
    <property type="project" value="UniProtKB-SubCell"/>
</dbReference>
<evidence type="ECO:0000256" key="1">
    <source>
        <dbReference type="ARBA" id="ARBA00004651"/>
    </source>
</evidence>